<dbReference type="PANTHER" id="PTHR12296">
    <property type="entry name" value="DENN DOMAIN-CONTAINING PROTEIN 4"/>
    <property type="match status" value="1"/>
</dbReference>
<accession>A0ABD2NIK4</accession>
<protein>
    <recommendedName>
        <fullName evidence="7">C-myc promoter-binding protein</fullName>
    </recommendedName>
</protein>
<dbReference type="SMART" id="SM00800">
    <property type="entry name" value="uDENN"/>
    <property type="match status" value="1"/>
</dbReference>
<dbReference type="InterPro" id="IPR023341">
    <property type="entry name" value="MABP"/>
</dbReference>
<dbReference type="PROSITE" id="PS50211">
    <property type="entry name" value="DENN"/>
    <property type="match status" value="1"/>
</dbReference>
<feature type="domain" description="UDENN" evidence="3">
    <location>
        <begin position="186"/>
        <end position="630"/>
    </location>
</feature>
<keyword evidence="6" id="KW-1185">Reference proteome</keyword>
<dbReference type="InterPro" id="IPR043153">
    <property type="entry name" value="DENN_C"/>
</dbReference>
<comment type="caution">
    <text evidence="5">The sequence shown here is derived from an EMBL/GenBank/DDBJ whole genome shotgun (WGS) entry which is preliminary data.</text>
</comment>
<dbReference type="SMART" id="SM00799">
    <property type="entry name" value="DENN"/>
    <property type="match status" value="1"/>
</dbReference>
<evidence type="ECO:0000313" key="6">
    <source>
        <dbReference type="Proteomes" id="UP001516400"/>
    </source>
</evidence>
<organism evidence="5 6">
    <name type="scientific">Cryptolaemus montrouzieri</name>
    <dbReference type="NCBI Taxonomy" id="559131"/>
    <lineage>
        <taxon>Eukaryota</taxon>
        <taxon>Metazoa</taxon>
        <taxon>Ecdysozoa</taxon>
        <taxon>Arthropoda</taxon>
        <taxon>Hexapoda</taxon>
        <taxon>Insecta</taxon>
        <taxon>Pterygota</taxon>
        <taxon>Neoptera</taxon>
        <taxon>Endopterygota</taxon>
        <taxon>Coleoptera</taxon>
        <taxon>Polyphaga</taxon>
        <taxon>Cucujiformia</taxon>
        <taxon>Coccinelloidea</taxon>
        <taxon>Coccinellidae</taxon>
        <taxon>Scymninae</taxon>
        <taxon>Scymnini</taxon>
        <taxon>Cryptolaemus</taxon>
    </lineage>
</organism>
<sequence>MEERRIADYFVVAGLPNEPELLDSNFITEGQPKTRHDQAPITDIGVIFPTLGENLPEDWEVINQTPTGLNADLNHGSLRTIESYICFKRGTDKPPLVDIGIMYEGKEYLMSDAEIVQNSVGGHVANVNNSTSRIFITFRRGTVTMPCNALVVTDICVVIASKGESPPHAFCCINKNLNKGIVGSDVFLCYKKSMNKAKSITYKPEILSRYPKRDLHYFPFPNSVPLFCLPMGATLEMWPKEASRPKPVFSSFVLTVSDAKYKIYGSAITFYEEFPKEQLKDEQRMSLGYEEDSNQVLNVNKSICVLSHWPFSDAFKSFLYFLYDVVCGNKPQLVPIESYIVQLIDEVPFPTPRTLLQLSMQHPFDKVILTQPEDLPLPRSAARFKELLVNLGPENCLQVLLLILTEQKILIHSLRPDTLTSVAEAVSSLLFPFKWQCPYIPLCPLGLVEVLHAPLPFLVGVDSRFFDFHDPPPDVSCVDLDTNIITVAEHQRQLLNVKLLPKRAAKCLKATLEAIYHRLRLNPENYEETVEDENVENEFLKRRKEQAVELEIMEAFLKFMVLILKGYKSHLLPITKAPTVGTTDTEALFQLSDFLKSRDKSNQKFFSLLVKTQMFSRFIEERSFVDDDQGLSFFDDCIEVLSEDNEVKLIEHDGVVKSDKTNFILPPEPTLSSPALYTNFNLRPSMLNNKKNKHFASALNNNTFLPGSPMARRTNHEIKAAQKFARKCSRSPDLWAKCLCGTCHTLYFMMLPCVLALNPTKEKIVLQQAYELLVRATHLRLTCDEICYRLMIQLCGEHSRPLLAVKLLVLMKKFDLQPNALTYGLYNRCVLEAEWPANSSSSQLLWNKLRNVVMGAAHFKWAAKRKAMRGSSVSIEGGSSLEANDRTPSHSSLESHENLPSESLLGKLGRNIFRGNIYGSFQSVSDTLDAAPKEEKEIGNCCSSNESFVDPEITEKYIDDNEIIKNYEENNSDNTKCNQVGPQNEKMTNSNNFSFSSCIKISDPLGALDDEYDNPNWISSTAPKAPTSVQETSKAINNNSDIYEPTTMKKSATFENNPTNNKLIRSETVPASTVASSLASLSSSIKIGFSTTSLSSKKSNELIQGGLTSIKMAANSVVKKLDEIKEAISTSATSTPVKQNKYMNKENSSYLFGEDGSTESRARKISTEFDSTKVNCTPLKETEEKLPTSLYPASSEKPSGSELDICLTSCSQCHHCMSILYDEEIMAHWFAEDSNLNTICQSCFKPTVPLLTITIMGTNLPVCDPFSVPYLNPLVLRKELESIIFQEGDLCLTDVKFIADHPIIYWNLVWVFERINVQTFLPNLYLKTKIGKRKDENCEGFDSLGGGNMQPVEAGTDPLSQELVAQEQLSIPVSVTCLWDQPRLHGNKPPMYVFWDHRDLSPSKTNTMSKIFMQNIISYIRLNDLAEPLKLLTSEREKGNDEDNCKNKIPYPLYRDILFLACKALGRGQVDLNTFDREYVSAYTRLTERPESRSLSKSFYAQDKPICLNSLFCRQYFKPLSLP</sequence>
<proteinExistence type="predicted"/>
<dbReference type="Proteomes" id="UP001516400">
    <property type="component" value="Unassembled WGS sequence"/>
</dbReference>
<dbReference type="InterPro" id="IPR005112">
    <property type="entry name" value="dDENN_dom"/>
</dbReference>
<evidence type="ECO:0000256" key="1">
    <source>
        <dbReference type="ARBA" id="ARBA00022658"/>
    </source>
</evidence>
<gene>
    <name evidence="5" type="ORF">HHI36_013723</name>
</gene>
<feature type="domain" description="MABP" evidence="4">
    <location>
        <begin position="38"/>
        <end position="194"/>
    </location>
</feature>
<dbReference type="GO" id="GO:0005737">
    <property type="term" value="C:cytoplasm"/>
    <property type="evidence" value="ECO:0007669"/>
    <property type="project" value="UniProtKB-ARBA"/>
</dbReference>
<dbReference type="Pfam" id="PF03456">
    <property type="entry name" value="uDENN"/>
    <property type="match status" value="1"/>
</dbReference>
<dbReference type="Gene3D" id="1.25.40.10">
    <property type="entry name" value="Tetratricopeptide repeat domain"/>
    <property type="match status" value="1"/>
</dbReference>
<dbReference type="PROSITE" id="PS51498">
    <property type="entry name" value="MABP"/>
    <property type="match status" value="1"/>
</dbReference>
<dbReference type="InterPro" id="IPR001194">
    <property type="entry name" value="cDENN_dom"/>
</dbReference>
<evidence type="ECO:0000256" key="2">
    <source>
        <dbReference type="SAM" id="MobiDB-lite"/>
    </source>
</evidence>
<evidence type="ECO:0000259" key="3">
    <source>
        <dbReference type="PROSITE" id="PS50211"/>
    </source>
</evidence>
<dbReference type="SMART" id="SM00801">
    <property type="entry name" value="dDENN"/>
    <property type="match status" value="1"/>
</dbReference>
<dbReference type="Pfam" id="PF03455">
    <property type="entry name" value="dDENN"/>
    <property type="match status" value="1"/>
</dbReference>
<evidence type="ECO:0000313" key="5">
    <source>
        <dbReference type="EMBL" id="KAL3278395.1"/>
    </source>
</evidence>
<dbReference type="Gene3D" id="3.40.50.11500">
    <property type="match status" value="1"/>
</dbReference>
<feature type="compositionally biased region" description="Basic and acidic residues" evidence="2">
    <location>
        <begin position="883"/>
        <end position="899"/>
    </location>
</feature>
<feature type="region of interest" description="Disordered" evidence="2">
    <location>
        <begin position="874"/>
        <end position="900"/>
    </location>
</feature>
<name>A0ABD2NIK4_9CUCU</name>
<dbReference type="InterPro" id="IPR051696">
    <property type="entry name" value="DENN_Domain_GEFs"/>
</dbReference>
<dbReference type="GO" id="GO:0005085">
    <property type="term" value="F:guanyl-nucleotide exchange factor activity"/>
    <property type="evidence" value="ECO:0007669"/>
    <property type="project" value="UniProtKB-KW"/>
</dbReference>
<dbReference type="InterPro" id="IPR011990">
    <property type="entry name" value="TPR-like_helical_dom_sf"/>
</dbReference>
<dbReference type="InterPro" id="IPR005113">
    <property type="entry name" value="uDENN_dom"/>
</dbReference>
<dbReference type="PANTHER" id="PTHR12296:SF30">
    <property type="entry name" value="DENN DOMAIN-CONTAINING PROTEIN CRAG"/>
    <property type="match status" value="1"/>
</dbReference>
<reference evidence="5 6" key="1">
    <citation type="journal article" date="2021" name="BMC Biol.">
        <title>Horizontally acquired antibacterial genes associated with adaptive radiation of ladybird beetles.</title>
        <authorList>
            <person name="Li H.S."/>
            <person name="Tang X.F."/>
            <person name="Huang Y.H."/>
            <person name="Xu Z.Y."/>
            <person name="Chen M.L."/>
            <person name="Du X.Y."/>
            <person name="Qiu B.Y."/>
            <person name="Chen P.T."/>
            <person name="Zhang W."/>
            <person name="Slipinski A."/>
            <person name="Escalona H.E."/>
            <person name="Waterhouse R.M."/>
            <person name="Zwick A."/>
            <person name="Pang H."/>
        </authorList>
    </citation>
    <scope>NUCLEOTIDE SEQUENCE [LARGE SCALE GENOMIC DNA]</scope>
    <source>
        <strain evidence="5">SYSU2018</strain>
    </source>
</reference>
<dbReference type="Pfam" id="PF02141">
    <property type="entry name" value="DENN"/>
    <property type="match status" value="1"/>
</dbReference>
<evidence type="ECO:0008006" key="7">
    <source>
        <dbReference type="Google" id="ProtNLM"/>
    </source>
</evidence>
<evidence type="ECO:0000259" key="4">
    <source>
        <dbReference type="PROSITE" id="PS51498"/>
    </source>
</evidence>
<dbReference type="EMBL" id="JABFTP020000103">
    <property type="protein sequence ID" value="KAL3278395.1"/>
    <property type="molecule type" value="Genomic_DNA"/>
</dbReference>
<keyword evidence="1" id="KW-0344">Guanine-nucleotide releasing factor</keyword>
<dbReference type="InterPro" id="IPR037516">
    <property type="entry name" value="Tripartite_DENN"/>
</dbReference>
<dbReference type="Gene3D" id="2.100.10.50">
    <property type="match status" value="1"/>
</dbReference>